<sequence>MTSPIKIESKKKVGIFRDGIYKNREPFALYPEQYFCSFLLENFPNPEKHFIPHIFLSDEASLTTLTPLSRTAAYSD</sequence>
<organism evidence="1 2">
    <name type="scientific">Porphyromonas canoris</name>
    <dbReference type="NCBI Taxonomy" id="36875"/>
    <lineage>
        <taxon>Bacteria</taxon>
        <taxon>Pseudomonadati</taxon>
        <taxon>Bacteroidota</taxon>
        <taxon>Bacteroidia</taxon>
        <taxon>Bacteroidales</taxon>
        <taxon>Porphyromonadaceae</taxon>
        <taxon>Porphyromonas</taxon>
    </lineage>
</organism>
<dbReference type="EMBL" id="JQZV01000013">
    <property type="protein sequence ID" value="KGN91849.1"/>
    <property type="molecule type" value="Genomic_DNA"/>
</dbReference>
<gene>
    <name evidence="1" type="ORF">HQ43_07165</name>
</gene>
<evidence type="ECO:0000313" key="1">
    <source>
        <dbReference type="EMBL" id="KGN91849.1"/>
    </source>
</evidence>
<name>A0ABR4XJH2_9PORP</name>
<reference evidence="1 2" key="1">
    <citation type="submission" date="2014-08" db="EMBL/GenBank/DDBJ databases">
        <title>Porphyromonas canoris strain:OH2762 Genome sequencing.</title>
        <authorList>
            <person name="Wallis C."/>
            <person name="Deusch O."/>
            <person name="O'Flynn C."/>
            <person name="Davis I."/>
            <person name="Jospin G."/>
            <person name="Darling A.E."/>
            <person name="Coil D.A."/>
            <person name="Alexiev A."/>
            <person name="Horsfall A."/>
            <person name="Kirkwood N."/>
            <person name="Harris S."/>
            <person name="Eisen J.A."/>
        </authorList>
    </citation>
    <scope>NUCLEOTIDE SEQUENCE [LARGE SCALE GENOMIC DNA]</scope>
    <source>
        <strain evidence="2">COT-108 OH2762</strain>
    </source>
</reference>
<protein>
    <submittedName>
        <fullName evidence="1">Uncharacterized protein</fullName>
    </submittedName>
</protein>
<accession>A0ABR4XJH2</accession>
<proteinExistence type="predicted"/>
<evidence type="ECO:0000313" key="2">
    <source>
        <dbReference type="Proteomes" id="UP000030101"/>
    </source>
</evidence>
<comment type="caution">
    <text evidence="1">The sequence shown here is derived from an EMBL/GenBank/DDBJ whole genome shotgun (WGS) entry which is preliminary data.</text>
</comment>
<dbReference type="Proteomes" id="UP000030101">
    <property type="component" value="Unassembled WGS sequence"/>
</dbReference>
<keyword evidence="2" id="KW-1185">Reference proteome</keyword>